<dbReference type="Gene3D" id="3.40.50.2000">
    <property type="entry name" value="Glycogen Phosphorylase B"/>
    <property type="match status" value="2"/>
</dbReference>
<keyword evidence="2" id="KW-0808">Transferase</keyword>
<sequence length="397" mass="42733">MAAHILVLGIPAHGHMRPELAVTEELVRRGHRVSFLTTEAFAPAVRATGATALVHESLLTQALGPGQLKDLDPDLLAWSAVLFLQESENLVALARELFADDVPDLVFYDMIVSSAGRALGLLWDRPAVQSTPSMASNDHYSQLAAIAEFSAVGNDHPAVVELLGRTAKFAAGHGLDVEPGHLVDWRAERNLVYAPREFQPADDTFGEETTFVGACLSREYVRQTWDAAADGLPLVVLSMGTLYNNQPELFRTCVDAFAGQPWQAVVTVGNGTDPAQLGPLPPNVSVHRWIPQLAAVRRAEVFVTAAGLGSLMESLYAGTPPVLVPLVPETRVLSRRAVELGLGTLLDAADITADSLLDAVRRTAADEELRERLRHMTRVMERAGGAPRAALALEALC</sequence>
<proteinExistence type="inferred from homology"/>
<dbReference type="SUPFAM" id="SSF53756">
    <property type="entry name" value="UDP-Glycosyltransferase/glycogen phosphorylase"/>
    <property type="match status" value="1"/>
</dbReference>
<dbReference type="CDD" id="cd03784">
    <property type="entry name" value="GT1_Gtf-like"/>
    <property type="match status" value="1"/>
</dbReference>
<dbReference type="InterPro" id="IPR006326">
    <property type="entry name" value="UDPGT_MGT-like"/>
</dbReference>
<dbReference type="GO" id="GO:0017000">
    <property type="term" value="P:antibiotic biosynthetic process"/>
    <property type="evidence" value="ECO:0007669"/>
    <property type="project" value="UniProtKB-ARBA"/>
</dbReference>
<dbReference type="GO" id="GO:0008194">
    <property type="term" value="F:UDP-glycosyltransferase activity"/>
    <property type="evidence" value="ECO:0007669"/>
    <property type="project" value="InterPro"/>
</dbReference>
<evidence type="ECO:0008006" key="5">
    <source>
        <dbReference type="Google" id="ProtNLM"/>
    </source>
</evidence>
<dbReference type="PANTHER" id="PTHR48050:SF13">
    <property type="entry name" value="STEROL 3-BETA-GLUCOSYLTRANSFERASE UGT80A2"/>
    <property type="match status" value="1"/>
</dbReference>
<name>A0A1S2NY80_9ACTN</name>
<comment type="caution">
    <text evidence="3">The sequence shown here is derived from an EMBL/GenBank/DDBJ whole genome shotgun (WGS) entry which is preliminary data.</text>
</comment>
<evidence type="ECO:0000256" key="2">
    <source>
        <dbReference type="ARBA" id="ARBA00022679"/>
    </source>
</evidence>
<accession>A0A1S2NY80</accession>
<dbReference type="RefSeq" id="WP_071386603.1">
    <property type="nucleotide sequence ID" value="NZ_MLYO01000124.1"/>
</dbReference>
<dbReference type="PANTHER" id="PTHR48050">
    <property type="entry name" value="STEROL 3-BETA-GLUCOSYLTRANSFERASE"/>
    <property type="match status" value="1"/>
</dbReference>
<dbReference type="InterPro" id="IPR050426">
    <property type="entry name" value="Glycosyltransferase_28"/>
</dbReference>
<dbReference type="EMBL" id="MLYO01000124">
    <property type="protein sequence ID" value="OIJ86433.1"/>
    <property type="molecule type" value="Genomic_DNA"/>
</dbReference>
<keyword evidence="4" id="KW-1185">Reference proteome</keyword>
<comment type="similarity">
    <text evidence="1">Belongs to the UDP-glycosyltransferase family.</text>
</comment>
<dbReference type="InterPro" id="IPR002213">
    <property type="entry name" value="UDP_glucos_trans"/>
</dbReference>
<evidence type="ECO:0000256" key="1">
    <source>
        <dbReference type="ARBA" id="ARBA00009995"/>
    </source>
</evidence>
<dbReference type="Pfam" id="PF00201">
    <property type="entry name" value="UDPGT"/>
    <property type="match status" value="1"/>
</dbReference>
<evidence type="ECO:0000313" key="3">
    <source>
        <dbReference type="EMBL" id="OIJ86433.1"/>
    </source>
</evidence>
<dbReference type="FunFam" id="3.40.50.2000:FF:000072">
    <property type="entry name" value="Glycosyl transferase"/>
    <property type="match status" value="1"/>
</dbReference>
<dbReference type="GO" id="GO:0016758">
    <property type="term" value="F:hexosyltransferase activity"/>
    <property type="evidence" value="ECO:0007669"/>
    <property type="project" value="InterPro"/>
</dbReference>
<dbReference type="AlphaFoldDB" id="A0A1S2NY80"/>
<evidence type="ECO:0000313" key="4">
    <source>
        <dbReference type="Proteomes" id="UP000179642"/>
    </source>
</evidence>
<organism evidence="3 4">
    <name type="scientific">Streptomyces monashensis</name>
    <dbReference type="NCBI Taxonomy" id="1678012"/>
    <lineage>
        <taxon>Bacteria</taxon>
        <taxon>Bacillati</taxon>
        <taxon>Actinomycetota</taxon>
        <taxon>Actinomycetes</taxon>
        <taxon>Kitasatosporales</taxon>
        <taxon>Streptomycetaceae</taxon>
        <taxon>Streptomyces</taxon>
    </lineage>
</organism>
<dbReference type="NCBIfam" id="TIGR01426">
    <property type="entry name" value="MGT"/>
    <property type="match status" value="1"/>
</dbReference>
<gene>
    <name evidence="3" type="ORF">BIV23_43975</name>
</gene>
<protein>
    <recommendedName>
        <fullName evidence="5">Glycosyl transferase</fullName>
    </recommendedName>
</protein>
<dbReference type="OrthoDB" id="6620093at2"/>
<dbReference type="Proteomes" id="UP000179642">
    <property type="component" value="Unassembled WGS sequence"/>
</dbReference>
<reference evidence="3 4" key="1">
    <citation type="submission" date="2016-10" db="EMBL/GenBank/DDBJ databases">
        <title>Genome sequence of Streptomyces sp. MUSC 1.</title>
        <authorList>
            <person name="Lee L.-H."/>
            <person name="Ser H.-L."/>
            <person name="Law J.W.-F."/>
        </authorList>
    </citation>
    <scope>NUCLEOTIDE SEQUENCE [LARGE SCALE GENOMIC DNA]</scope>
    <source>
        <strain evidence="3 4">MUSC 1</strain>
    </source>
</reference>